<dbReference type="PANTHER" id="PTHR38690">
    <property type="entry name" value="PROTEASE-RELATED"/>
    <property type="match status" value="1"/>
</dbReference>
<accession>A0A4T1ZTJ1</accession>
<evidence type="ECO:0000313" key="2">
    <source>
        <dbReference type="EMBL" id="TIH07605.1"/>
    </source>
</evidence>
<dbReference type="PANTHER" id="PTHR38690:SF1">
    <property type="entry name" value="PROTEASE"/>
    <property type="match status" value="1"/>
</dbReference>
<dbReference type="NCBIfam" id="TIGR02099">
    <property type="entry name" value="YhdP family protein"/>
    <property type="match status" value="1"/>
</dbReference>
<protein>
    <submittedName>
        <fullName evidence="2">TIGR02099 family protein</fullName>
    </submittedName>
</protein>
<dbReference type="Pfam" id="PF13116">
    <property type="entry name" value="YhdP"/>
    <property type="match status" value="1"/>
</dbReference>
<evidence type="ECO:0000259" key="1">
    <source>
        <dbReference type="Pfam" id="PF13116"/>
    </source>
</evidence>
<proteinExistence type="predicted"/>
<feature type="domain" description="YhdP central" evidence="1">
    <location>
        <begin position="12"/>
        <end position="1267"/>
    </location>
</feature>
<dbReference type="InterPro" id="IPR011836">
    <property type="entry name" value="YhdP"/>
</dbReference>
<dbReference type="OrthoDB" id="9762238at2"/>
<reference evidence="2 3" key="1">
    <citation type="submission" date="2018-10" db="EMBL/GenBank/DDBJ databases">
        <title>Pseudomonas leptonychotis sp. nov., isolated from Weddell seals in Antarctica.</title>
        <authorList>
            <person name="Novakova D."/>
            <person name="Svec P."/>
            <person name="Kralova S."/>
            <person name="Kristofova L."/>
            <person name="Zeman M."/>
            <person name="Pantucek R."/>
            <person name="Maslanova I."/>
            <person name="Sedlacek I."/>
        </authorList>
    </citation>
    <scope>NUCLEOTIDE SEQUENCE [LARGE SCALE GENOMIC DNA]</scope>
    <source>
        <strain evidence="2 3">CCM 8849</strain>
    </source>
</reference>
<gene>
    <name evidence="2" type="ORF">D8779_15745</name>
</gene>
<organism evidence="2 3">
    <name type="scientific">Pseudomonas leptonychotis</name>
    <dbReference type="NCBI Taxonomy" id="2448482"/>
    <lineage>
        <taxon>Bacteria</taxon>
        <taxon>Pseudomonadati</taxon>
        <taxon>Pseudomonadota</taxon>
        <taxon>Gammaproteobacteria</taxon>
        <taxon>Pseudomonadales</taxon>
        <taxon>Pseudomonadaceae</taxon>
        <taxon>Pseudomonas</taxon>
    </lineage>
</organism>
<dbReference type="EMBL" id="RFLV01000003">
    <property type="protein sequence ID" value="TIH07605.1"/>
    <property type="molecule type" value="Genomic_DNA"/>
</dbReference>
<comment type="caution">
    <text evidence="2">The sequence shown here is derived from an EMBL/GenBank/DDBJ whole genome shotgun (WGS) entry which is preliminary data.</text>
</comment>
<evidence type="ECO:0000313" key="3">
    <source>
        <dbReference type="Proteomes" id="UP000307541"/>
    </source>
</evidence>
<sequence length="1277" mass="138051">MQVFARGFALLLRGALGFCALALVLAALYVSLGRELVPLVAEYRLEAEDKAREALAMPVKIGALEGLWQGFSPVFTAHDVAIGEGGAALQLDQVRVVPDVLASLLARQVRIARLELDGVQLVVAQSEDGNWSLKGLPPRSEPAPFDLAQVLAQSQAVKRLSLLNSQVTVQAFNQPVRTLTYVNLTVRNGSARQRLDGRVLLPDGQPLALQVRTRLRAEHWQKAEADVYLSLPQSDWAAWVPASLLAQWRLEQLQLGGEVWLSWAKGGVQRAVSRLHVPQLKAGYAKRKSIALNNVALNAYFTRTESGFKLLLDDLAFSRDDKRWGEVSLALTQQAESAEVQEQWLLGIDRLDLAPLQPLVAALAPLPDNALALLEQLDPHGALRNIQLDLRPQLTDSKRLQFSANLERVGFAAWHGSPAAENVSGSIGGDLGQGELRVDSEDFSLHFDTLFPNPWHYKTANALLTWQIDEQAFTLRSPYLQVVGDEGPAAGDFLIRLRIDPSEEDYMDLRVGLRNGDARYTEKYLPSRSPGLSHELDAWLKTAIRGGAVDEGYFQYQGSLNKGAENAARSISLFFAVHDAELAFQPGWPALREGRGQVFIEDSGVRVELAEGRLLDSQVRNAQALIATSLPGKPPRLLLTSELSSSVKDALHILQKAPIGTAETFAGWSGEGALTGKLKLDLPLRKGLAPEVVVDFATQGAQLSLTNPALQFSQLQGAFRYNTASGLSAPDIRAQVLGHAVRAKALAEGSRGKARSRIEASGQIAVKELSTWLGVTQPLPVSGNLPYRLNLTLDGADSQLRVSSTLKGAAITLPAPFGKTVDEERATQWRMSLGGREQRYWLDYAQLLSLTFAASPGQFNQGRGEIRLADGPANLPAGQGLRVRGRVAELDWSAWQQVLQPYASVPVNDAQRLFKDAQLHIGRFNGFGISLDTLAVGVTREAATWMVSLDSPQLKGQVGVPDGGQAPIALALDYLRLPAAAPKAAVEPVVDAPDALAAVDPSSFPALDVRISEVFQGVEPLGSWSLKARPVSAGVRFSELDLNLKGLKIAGQASWQHTANGVRTAYKGRLGGADLADVLIAWGFAPTASSRSFHLDVDGDWPGSPAWFGLKRFSGSLDASLRKGQFSEVEGPASALRVFGLLNFNSIGRRLRLDFSDLLGKGLSYDRVKGLLEAKSGVFVTREPIALEGPSSNLELNGTLDMTTDRIDAKLLVTLPVTNNLPLAALIVGAPAIGGALFIADKLLGDRVARFASVQYDVTGPLKSPDISFDKPFEKPQ</sequence>
<dbReference type="Proteomes" id="UP000307541">
    <property type="component" value="Unassembled WGS sequence"/>
</dbReference>
<name>A0A4T1ZTJ1_9PSED</name>
<dbReference type="AlphaFoldDB" id="A0A4T1ZTJ1"/>
<dbReference type="RefSeq" id="WP_136665433.1">
    <property type="nucleotide sequence ID" value="NZ_RFLV01000003.1"/>
</dbReference>
<dbReference type="InterPro" id="IPR025263">
    <property type="entry name" value="YhdP_central"/>
</dbReference>
<keyword evidence="3" id="KW-1185">Reference proteome</keyword>